<keyword evidence="1" id="KW-0378">Hydrolase</keyword>
<evidence type="ECO:0000313" key="3">
    <source>
        <dbReference type="Proteomes" id="UP001363010"/>
    </source>
</evidence>
<reference evidence="2 3" key="1">
    <citation type="submission" date="2024-03" db="EMBL/GenBank/DDBJ databases">
        <title>Novel species of the genus Variovorax.</title>
        <authorList>
            <person name="Liu Q."/>
            <person name="Xin Y.-H."/>
        </authorList>
    </citation>
    <scope>NUCLEOTIDE SEQUENCE [LARGE SCALE GENOMIC DNA]</scope>
    <source>
        <strain evidence="2 3">KACC 18501</strain>
    </source>
</reference>
<dbReference type="InterPro" id="IPR051540">
    <property type="entry name" value="S-2-haloacid_dehalogenase"/>
</dbReference>
<proteinExistence type="predicted"/>
<organism evidence="2 3">
    <name type="scientific">Variovorax humicola</name>
    <dbReference type="NCBI Taxonomy" id="1769758"/>
    <lineage>
        <taxon>Bacteria</taxon>
        <taxon>Pseudomonadati</taxon>
        <taxon>Pseudomonadota</taxon>
        <taxon>Betaproteobacteria</taxon>
        <taxon>Burkholderiales</taxon>
        <taxon>Comamonadaceae</taxon>
        <taxon>Variovorax</taxon>
    </lineage>
</organism>
<dbReference type="PANTHER" id="PTHR43316:SF9">
    <property type="entry name" value="ACID DEHALOGENASE, PUTATIVE (AFU_ORTHOLOGUE AFUA_6G14460)-RELATED"/>
    <property type="match status" value="1"/>
</dbReference>
<dbReference type="SFLD" id="SFLDG01129">
    <property type="entry name" value="C1.5:_HAD__Beta-PGM__Phosphata"/>
    <property type="match status" value="1"/>
</dbReference>
<dbReference type="NCBIfam" id="TIGR01493">
    <property type="entry name" value="HAD-SF-IA-v2"/>
    <property type="match status" value="1"/>
</dbReference>
<dbReference type="PANTHER" id="PTHR43316">
    <property type="entry name" value="HYDROLASE, HALOACID DELAHOGENASE-RELATED"/>
    <property type="match status" value="1"/>
</dbReference>
<dbReference type="SUPFAM" id="SSF56784">
    <property type="entry name" value="HAD-like"/>
    <property type="match status" value="1"/>
</dbReference>
<keyword evidence="3" id="KW-1185">Reference proteome</keyword>
<dbReference type="NCBIfam" id="TIGR01428">
    <property type="entry name" value="HAD_type_II"/>
    <property type="match status" value="1"/>
</dbReference>
<dbReference type="PRINTS" id="PR00413">
    <property type="entry name" value="HADHALOGNASE"/>
</dbReference>
<dbReference type="SFLD" id="SFLDS00003">
    <property type="entry name" value="Haloacid_Dehalogenase"/>
    <property type="match status" value="1"/>
</dbReference>
<dbReference type="Gene3D" id="3.40.50.1000">
    <property type="entry name" value="HAD superfamily/HAD-like"/>
    <property type="match status" value="1"/>
</dbReference>
<dbReference type="Proteomes" id="UP001363010">
    <property type="component" value="Unassembled WGS sequence"/>
</dbReference>
<evidence type="ECO:0000313" key="2">
    <source>
        <dbReference type="EMBL" id="MEJ8822475.1"/>
    </source>
</evidence>
<evidence type="ECO:0000256" key="1">
    <source>
        <dbReference type="ARBA" id="ARBA00022801"/>
    </source>
</evidence>
<dbReference type="RefSeq" id="WP_340363525.1">
    <property type="nucleotide sequence ID" value="NZ_JBBKZV010000005.1"/>
</dbReference>
<dbReference type="Pfam" id="PF00702">
    <property type="entry name" value="Hydrolase"/>
    <property type="match status" value="1"/>
</dbReference>
<name>A0ABU8VXD9_9BURK</name>
<dbReference type="InterPro" id="IPR036412">
    <property type="entry name" value="HAD-like_sf"/>
</dbReference>
<dbReference type="Gene3D" id="1.10.150.750">
    <property type="match status" value="1"/>
</dbReference>
<comment type="caution">
    <text evidence="2">The sequence shown here is derived from an EMBL/GenBank/DDBJ whole genome shotgun (WGS) entry which is preliminary data.</text>
</comment>
<dbReference type="InterPro" id="IPR006328">
    <property type="entry name" value="2-HAD"/>
</dbReference>
<gene>
    <name evidence="2" type="ORF">WKW80_10545</name>
</gene>
<protein>
    <submittedName>
        <fullName evidence="2">Haloacid dehalogenase type II</fullName>
    </submittedName>
</protein>
<dbReference type="InterPro" id="IPR023214">
    <property type="entry name" value="HAD_sf"/>
</dbReference>
<dbReference type="EMBL" id="JBBKZV010000005">
    <property type="protein sequence ID" value="MEJ8822475.1"/>
    <property type="molecule type" value="Genomic_DNA"/>
</dbReference>
<accession>A0ABU8VXD9</accession>
<dbReference type="InterPro" id="IPR006439">
    <property type="entry name" value="HAD-SF_hydro_IA"/>
</dbReference>
<sequence length="241" mass="27190">MRLSDFKVLTFDCYGTLIDWETGIYNALEPLRTKGAAGKTRDEVLENYAQHEAAQEAETPAMVYSQLLSMVYKRLATEWDVDVTDEEANVFGASVPDWPEFADSVEALKYLKQHYKLVILSNVDRLSFRSSNARLQVVFDAIYTAQDIGSYKPSPRNFEYMLKRLEADFGLTRKDILHTAQSLFHDHAPANEFGLASAWIDRRHANKGWGATMPPPGTPKLDFTFDSMIAMARAHQAEAAA</sequence>